<sequence length="382" mass="44065">MMRKLILHVGAHKTGTSTIQKNLSLIPELEWDSAGCTYPIFNNGFSDIFNHSIVIYSFFSEHADKYHMNLKFGFDNQSKVNALNEKYLQQMDTFFNKSKDTIILSGEDIGVLSENELKELKLFFISRYAVTDFQVVYSVREHLSYLNSDLQEAVKGGQTLKALTQLKVSTVENIYQNTISKFLDVFGGASLNIYSFELAIKEKAGLTKFFINNFIPELHLCDFEEVKSNESLSYEATELISYINEKLSFYVDGVISKEREVNDLIPLWKIKGEKFTINCEADLFEEDKKWLLKNFNINYLIDVHPNKDLNKNYWSIESLNDLESAMAILPEKILNLIIEFLKVKAFGSSDPNKSILFLQLAKKYRPNGPLINERLNHYKRSV</sequence>
<evidence type="ECO:0000313" key="2">
    <source>
        <dbReference type="Proteomes" id="UP001369082"/>
    </source>
</evidence>
<name>A0ABU9GTW5_9GAMM</name>
<keyword evidence="2" id="KW-1185">Reference proteome</keyword>
<dbReference type="Proteomes" id="UP001369082">
    <property type="component" value="Unassembled WGS sequence"/>
</dbReference>
<reference evidence="1 2" key="1">
    <citation type="submission" date="2024-02" db="EMBL/GenBank/DDBJ databases">
        <title>Bacteria isolated from the canopy kelp, Nereocystis luetkeana.</title>
        <authorList>
            <person name="Pfister C.A."/>
            <person name="Younker I.T."/>
            <person name="Light S.H."/>
        </authorList>
    </citation>
    <scope>NUCLEOTIDE SEQUENCE [LARGE SCALE GENOMIC DNA]</scope>
    <source>
        <strain evidence="1 2">TI.1.05</strain>
    </source>
</reference>
<organism evidence="1 2">
    <name type="scientific">Psychromonas aquatilis</name>
    <dbReference type="NCBI Taxonomy" id="2005072"/>
    <lineage>
        <taxon>Bacteria</taxon>
        <taxon>Pseudomonadati</taxon>
        <taxon>Pseudomonadota</taxon>
        <taxon>Gammaproteobacteria</taxon>
        <taxon>Alteromonadales</taxon>
        <taxon>Psychromonadaceae</taxon>
        <taxon>Psychromonas</taxon>
    </lineage>
</organism>
<accession>A0ABU9GTW5</accession>
<dbReference type="EMBL" id="JBAKAZ010000086">
    <property type="protein sequence ID" value="MEL0630768.1"/>
    <property type="molecule type" value="Genomic_DNA"/>
</dbReference>
<gene>
    <name evidence="1" type="ORF">V6256_14255</name>
</gene>
<comment type="caution">
    <text evidence="1">The sequence shown here is derived from an EMBL/GenBank/DDBJ whole genome shotgun (WGS) entry which is preliminary data.</text>
</comment>
<protein>
    <recommendedName>
        <fullName evidence="3">Sulfotransferase family protein</fullName>
    </recommendedName>
</protein>
<dbReference type="RefSeq" id="WP_341598905.1">
    <property type="nucleotide sequence ID" value="NZ_JBAKAZ010000086.1"/>
</dbReference>
<proteinExistence type="predicted"/>
<evidence type="ECO:0000313" key="1">
    <source>
        <dbReference type="EMBL" id="MEL0630768.1"/>
    </source>
</evidence>
<evidence type="ECO:0008006" key="3">
    <source>
        <dbReference type="Google" id="ProtNLM"/>
    </source>
</evidence>